<accession>A0AA88GGA5</accession>
<name>A0AA88GGA5_NAELO</name>
<evidence type="ECO:0000313" key="1">
    <source>
        <dbReference type="EMBL" id="KAG2374353.1"/>
    </source>
</evidence>
<sequence length="135" mass="15201">MFDLSEMGPQQPPKGAVLIWKFCDGCGNDFSMYSLNNNYLLIYDAITPMQSSSGSYSGGTSYQKQLSPNEFKILDDAFEQLRKKTSGHCDKRAMGTGVFTKGTNKFIMRMGDFSEFETLIRTHNTDSPHHVDEGY</sequence>
<reference evidence="1 2" key="1">
    <citation type="journal article" date="2018" name="BMC Genomics">
        <title>The genome of Naegleria lovaniensis, the basis for a comparative approach to unravel pathogenicity factors of the human pathogenic amoeba N. fowleri.</title>
        <authorList>
            <person name="Liechti N."/>
            <person name="Schurch N."/>
            <person name="Bruggmann R."/>
            <person name="Wittwer M."/>
        </authorList>
    </citation>
    <scope>NUCLEOTIDE SEQUENCE [LARGE SCALE GENOMIC DNA]</scope>
    <source>
        <strain evidence="1 2">ATCC 30569</strain>
    </source>
</reference>
<dbReference type="Proteomes" id="UP000816034">
    <property type="component" value="Unassembled WGS sequence"/>
</dbReference>
<dbReference type="AlphaFoldDB" id="A0AA88GGA5"/>
<organism evidence="1 2">
    <name type="scientific">Naegleria lovaniensis</name>
    <name type="common">Amoeba</name>
    <dbReference type="NCBI Taxonomy" id="51637"/>
    <lineage>
        <taxon>Eukaryota</taxon>
        <taxon>Discoba</taxon>
        <taxon>Heterolobosea</taxon>
        <taxon>Tetramitia</taxon>
        <taxon>Eutetramitia</taxon>
        <taxon>Vahlkampfiidae</taxon>
        <taxon>Naegleria</taxon>
    </lineage>
</organism>
<protein>
    <submittedName>
        <fullName evidence="1">Uncharacterized protein</fullName>
    </submittedName>
</protein>
<dbReference type="EMBL" id="PYSW02000046">
    <property type="protein sequence ID" value="KAG2374353.1"/>
    <property type="molecule type" value="Genomic_DNA"/>
</dbReference>
<dbReference type="RefSeq" id="XP_044543527.1">
    <property type="nucleotide sequence ID" value="XM_044686521.1"/>
</dbReference>
<keyword evidence="2" id="KW-1185">Reference proteome</keyword>
<proteinExistence type="predicted"/>
<dbReference type="GeneID" id="68103377"/>
<comment type="caution">
    <text evidence="1">The sequence shown here is derived from an EMBL/GenBank/DDBJ whole genome shotgun (WGS) entry which is preliminary data.</text>
</comment>
<evidence type="ECO:0000313" key="2">
    <source>
        <dbReference type="Proteomes" id="UP000816034"/>
    </source>
</evidence>
<gene>
    <name evidence="1" type="ORF">C9374_010923</name>
</gene>